<protein>
    <submittedName>
        <fullName evidence="4">Uncharacterized protein</fullName>
    </submittedName>
</protein>
<feature type="chain" id="PRO_5041271039" evidence="3">
    <location>
        <begin position="18"/>
        <end position="379"/>
    </location>
</feature>
<dbReference type="Proteomes" id="UP001174934">
    <property type="component" value="Unassembled WGS sequence"/>
</dbReference>
<evidence type="ECO:0000313" key="5">
    <source>
        <dbReference type="Proteomes" id="UP001174934"/>
    </source>
</evidence>
<dbReference type="AlphaFoldDB" id="A0AA40C1K6"/>
<keyword evidence="1" id="KW-0175">Coiled coil</keyword>
<feature type="signal peptide" evidence="3">
    <location>
        <begin position="1"/>
        <end position="17"/>
    </location>
</feature>
<organism evidence="4 5">
    <name type="scientific">Bombardia bombarda</name>
    <dbReference type="NCBI Taxonomy" id="252184"/>
    <lineage>
        <taxon>Eukaryota</taxon>
        <taxon>Fungi</taxon>
        <taxon>Dikarya</taxon>
        <taxon>Ascomycota</taxon>
        <taxon>Pezizomycotina</taxon>
        <taxon>Sordariomycetes</taxon>
        <taxon>Sordariomycetidae</taxon>
        <taxon>Sordariales</taxon>
        <taxon>Lasiosphaeriaceae</taxon>
        <taxon>Bombardia</taxon>
    </lineage>
</organism>
<sequence>MRFSPATLLLAPALVSANNIFFSNGEDAWLGDRAPSADIRLLSLSPTLAEERDLTFRLDVLESEEACGYANITINGAPLADRHRGVLTLDHGVIVLANWRFECMIWRGVESEQLMFLDIESVNDQAVSDMGFAIRFRQSEPMWLTDIQGQASIITPNSKTNDDDIPLDDGPFLDEDEDDEYEYEDEDGEEGSKLEQALAEIASLQAQVEDLMDELSFTHEQMAELIERREREQRVRGCDSVRCYIKAITNKFSGHRLPADGEFHITSVLDPSDTDAEGGPHKGHWPPKFRFPHHGHGNHTHGNHTHGNHTFPHRPPFWCRLPRHPPFKHRPPFGRHPPRITSLLMASLLMASLLMASLLMASIPTIIPLTINLLTAKAL</sequence>
<proteinExistence type="predicted"/>
<keyword evidence="2" id="KW-1133">Transmembrane helix</keyword>
<evidence type="ECO:0000256" key="3">
    <source>
        <dbReference type="SAM" id="SignalP"/>
    </source>
</evidence>
<feature type="coiled-coil region" evidence="1">
    <location>
        <begin position="194"/>
        <end position="228"/>
    </location>
</feature>
<name>A0AA40C1K6_9PEZI</name>
<keyword evidence="2" id="KW-0812">Transmembrane</keyword>
<reference evidence="4" key="1">
    <citation type="submission" date="2023-06" db="EMBL/GenBank/DDBJ databases">
        <title>Genome-scale phylogeny and comparative genomics of the fungal order Sordariales.</title>
        <authorList>
            <consortium name="Lawrence Berkeley National Laboratory"/>
            <person name="Hensen N."/>
            <person name="Bonometti L."/>
            <person name="Westerberg I."/>
            <person name="Brannstrom I.O."/>
            <person name="Guillou S."/>
            <person name="Cros-Aarteil S."/>
            <person name="Calhoun S."/>
            <person name="Haridas S."/>
            <person name="Kuo A."/>
            <person name="Mondo S."/>
            <person name="Pangilinan J."/>
            <person name="Riley R."/>
            <person name="LaButti K."/>
            <person name="Andreopoulos B."/>
            <person name="Lipzen A."/>
            <person name="Chen C."/>
            <person name="Yanf M."/>
            <person name="Daum C."/>
            <person name="Ng V."/>
            <person name="Clum A."/>
            <person name="Steindorff A."/>
            <person name="Ohm R."/>
            <person name="Martin F."/>
            <person name="Silar P."/>
            <person name="Natvig D."/>
            <person name="Lalanne C."/>
            <person name="Gautier V."/>
            <person name="Ament-velasquez S.L."/>
            <person name="Kruys A."/>
            <person name="Hutchinson M.I."/>
            <person name="Powell A.J."/>
            <person name="Barry K."/>
            <person name="Miller A.N."/>
            <person name="Grigoriev I.V."/>
            <person name="Debuchy R."/>
            <person name="Gladieux P."/>
            <person name="Thoren M.H."/>
            <person name="Johannesson H."/>
        </authorList>
    </citation>
    <scope>NUCLEOTIDE SEQUENCE</scope>
    <source>
        <strain evidence="4">SMH3391-2</strain>
    </source>
</reference>
<gene>
    <name evidence="4" type="ORF">B0T17DRAFT_296182</name>
</gene>
<comment type="caution">
    <text evidence="4">The sequence shown here is derived from an EMBL/GenBank/DDBJ whole genome shotgun (WGS) entry which is preliminary data.</text>
</comment>
<keyword evidence="2" id="KW-0472">Membrane</keyword>
<evidence type="ECO:0000256" key="2">
    <source>
        <dbReference type="SAM" id="Phobius"/>
    </source>
</evidence>
<evidence type="ECO:0000256" key="1">
    <source>
        <dbReference type="SAM" id="Coils"/>
    </source>
</evidence>
<keyword evidence="3" id="KW-0732">Signal</keyword>
<accession>A0AA40C1K6</accession>
<keyword evidence="5" id="KW-1185">Reference proteome</keyword>
<dbReference type="EMBL" id="JAULSR010000004">
    <property type="protein sequence ID" value="KAK0621592.1"/>
    <property type="molecule type" value="Genomic_DNA"/>
</dbReference>
<feature type="transmembrane region" description="Helical" evidence="2">
    <location>
        <begin position="343"/>
        <end position="367"/>
    </location>
</feature>
<evidence type="ECO:0000313" key="4">
    <source>
        <dbReference type="EMBL" id="KAK0621592.1"/>
    </source>
</evidence>